<accession>A0A0H3GB33</accession>
<keyword evidence="2" id="KW-1133">Transmembrane helix</keyword>
<feature type="compositionally biased region" description="Low complexity" evidence="1">
    <location>
        <begin position="104"/>
        <end position="116"/>
    </location>
</feature>
<dbReference type="KEGG" id="lmt:LMRG_02272"/>
<dbReference type="PANTHER" id="PTHR42678:SF34">
    <property type="entry name" value="OS04G0183300 PROTEIN"/>
    <property type="match status" value="1"/>
</dbReference>
<dbReference type="NCBIfam" id="NF005219">
    <property type="entry name" value="PRK06707.1"/>
    <property type="match status" value="1"/>
</dbReference>
<protein>
    <submittedName>
        <fullName evidence="4">Amidase</fullName>
    </submittedName>
</protein>
<name>A0A0H3GB33_LISM4</name>
<keyword evidence="2" id="KW-0472">Membrane</keyword>
<dbReference type="NCBIfam" id="NF008874">
    <property type="entry name" value="PRK11910.1"/>
    <property type="match status" value="1"/>
</dbReference>
<evidence type="ECO:0000256" key="2">
    <source>
        <dbReference type="SAM" id="Phobius"/>
    </source>
</evidence>
<feature type="transmembrane region" description="Helical" evidence="2">
    <location>
        <begin position="5"/>
        <end position="25"/>
    </location>
</feature>
<keyword evidence="2" id="KW-0812">Transmembrane</keyword>
<evidence type="ECO:0000313" key="4">
    <source>
        <dbReference type="EMBL" id="AEO05847.1"/>
    </source>
</evidence>
<organism evidence="4 5">
    <name type="scientific">Listeria monocytogenes serotype 1/2a (strain 10403S)</name>
    <dbReference type="NCBI Taxonomy" id="393133"/>
    <lineage>
        <taxon>Bacteria</taxon>
        <taxon>Bacillati</taxon>
        <taxon>Bacillota</taxon>
        <taxon>Bacilli</taxon>
        <taxon>Bacillales</taxon>
        <taxon>Listeriaceae</taxon>
        <taxon>Listeria</taxon>
    </lineage>
</organism>
<dbReference type="RefSeq" id="WP_010989594.1">
    <property type="nucleotide sequence ID" value="NC_017544.1"/>
</dbReference>
<gene>
    <name evidence="4" type="ordered locus">LMRG_02272</name>
</gene>
<dbReference type="InterPro" id="IPR023631">
    <property type="entry name" value="Amidase_dom"/>
</dbReference>
<dbReference type="HOGENOM" id="CLU_009600_14_5_9"/>
<dbReference type="AlphaFoldDB" id="A0A0H3GB33"/>
<evidence type="ECO:0000313" key="5">
    <source>
        <dbReference type="Proteomes" id="UP000001288"/>
    </source>
</evidence>
<dbReference type="PANTHER" id="PTHR42678">
    <property type="entry name" value="AMIDASE"/>
    <property type="match status" value="1"/>
</dbReference>
<proteinExistence type="predicted"/>
<dbReference type="Gene3D" id="3.90.1300.10">
    <property type="entry name" value="Amidase signature (AS) domain"/>
    <property type="match status" value="1"/>
</dbReference>
<feature type="domain" description="Amidase" evidence="3">
    <location>
        <begin position="188"/>
        <end position="597"/>
    </location>
</feature>
<feature type="region of interest" description="Disordered" evidence="1">
    <location>
        <begin position="33"/>
        <end position="61"/>
    </location>
</feature>
<sequence length="616" mass="67134">MKKRILITIIVVCTVFSIIGGYVFFTSQKNTTSENKSAVSKNKKSIVKKEKPKQSSNNLTLGKNKEDFHLEKGFDNMQLQVERIIDRIFQSSLKNRTEIKVKPKNNPQKKQNIKPVKPIPSKPEKPEDSPSPFYDKARVMTPINNQLATLDLTVLEAKEPLIIGADVTKLQQLIATKQLSYKELAGIYLNRIKKYDQNGLNLNAITEINPTIIAEAEQLDKENTTNKSALYGMPVLLKDNIGTKELPTSAGTVALKDWVIGKDATIVENLKENGALILGKTNMSEWAAGMDEDLPNGYSGKKGQSKNPYSANLDPSGSSSGSATAATSDFAAIAIGTETNGSIITPASAQSAVGYKPSQGLVNNKGIIPLSSRFDTPGPLTRTVNDAYLTANALTNTTSNPSLSTDALKGKRIGLLADGESNEETAVIKKIKLDLQKAGATIIEGIAVGEFEQKESYDYASLINTDFKHDLNQFLQVNHSPMSTLESIIQFNQTNPTRNMKYGQAELVKAQQSTITKQQADNLASNLIQSSQNELDSVLQKDKLDAVVTIGMGGSVMFLAPIAGNPELTIPAGYDEESNQPISLTFITARNSDKILLNMGYAYEQQSQNRKSPNLK</sequence>
<dbReference type="SUPFAM" id="SSF75304">
    <property type="entry name" value="Amidase signature (AS) enzymes"/>
    <property type="match status" value="1"/>
</dbReference>
<evidence type="ECO:0000259" key="3">
    <source>
        <dbReference type="Pfam" id="PF01425"/>
    </source>
</evidence>
<dbReference type="InterPro" id="IPR036928">
    <property type="entry name" value="AS_sf"/>
</dbReference>
<feature type="region of interest" description="Disordered" evidence="1">
    <location>
        <begin position="295"/>
        <end position="321"/>
    </location>
</feature>
<dbReference type="EMBL" id="CP002002">
    <property type="protein sequence ID" value="AEO05847.1"/>
    <property type="molecule type" value="Genomic_DNA"/>
</dbReference>
<dbReference type="Pfam" id="PF01425">
    <property type="entry name" value="Amidase"/>
    <property type="match status" value="1"/>
</dbReference>
<feature type="compositionally biased region" description="Low complexity" evidence="1">
    <location>
        <begin position="310"/>
        <end position="321"/>
    </location>
</feature>
<feature type="region of interest" description="Disordered" evidence="1">
    <location>
        <begin position="98"/>
        <end position="134"/>
    </location>
</feature>
<dbReference type="Proteomes" id="UP000001288">
    <property type="component" value="Chromosome"/>
</dbReference>
<evidence type="ECO:0000256" key="1">
    <source>
        <dbReference type="SAM" id="MobiDB-lite"/>
    </source>
</evidence>
<reference evidence="5" key="1">
    <citation type="submission" date="2010-04" db="EMBL/GenBank/DDBJ databases">
        <title>The genome sequence of Listeria monocytogenes strain 10403S.</title>
        <authorList>
            <consortium name="The Broad Institute Genome Sequencing Platform"/>
            <consortium name="The Broad Institute Genome Sequencing Center for Infectious Disease."/>
            <person name="Borowsky M."/>
            <person name="Borodovsky M."/>
            <person name="Young S.K."/>
            <person name="Zeng Q."/>
            <person name="Koehrsen M."/>
            <person name="Fitzgerald M."/>
            <person name="Wiedmann M."/>
            <person name="Swaminathan B."/>
            <person name="Lauer P."/>
            <person name="Portnoy D."/>
            <person name="Cossart P."/>
            <person name="Buchrieser C."/>
            <person name="Higgins D."/>
            <person name="Abouelleil A."/>
            <person name="Alvarado L."/>
            <person name="Arachchi H.M."/>
            <person name="Berlin A."/>
            <person name="Borenstein D."/>
            <person name="Brown A."/>
            <person name="Chapman S.B."/>
            <person name="Chen Z."/>
            <person name="Dunbar C.D."/>
            <person name="Engels R."/>
            <person name="Freedman E."/>
            <person name="Gearin G."/>
            <person name="Gellesch M."/>
            <person name="Goldberg J."/>
            <person name="Griggs A."/>
            <person name="Gujja S."/>
            <person name="Heilman E."/>
            <person name="Heiman D."/>
            <person name="Howarth C."/>
            <person name="Jen D."/>
            <person name="Larson L."/>
            <person name="Lui A."/>
            <person name="MacDonald J."/>
            <person name="Mehta T."/>
            <person name="Montmayeur A."/>
            <person name="Neiman D."/>
            <person name="Park D."/>
            <person name="Pearson M."/>
            <person name="Priest M."/>
            <person name="Richards J."/>
            <person name="Roberts A."/>
            <person name="Saif S."/>
            <person name="Shea T."/>
            <person name="Shenoy N."/>
            <person name="Sisk P."/>
            <person name="Stolte C."/>
            <person name="Sykes S."/>
            <person name="Walk T."/>
            <person name="White J."/>
            <person name="Yandava C."/>
            <person name="Haas B."/>
            <person name="Nusbaum C."/>
            <person name="Birren B."/>
        </authorList>
    </citation>
    <scope>NUCLEOTIDE SEQUENCE [LARGE SCALE GENOMIC DNA]</scope>
    <source>
        <strain evidence="5">10403S</strain>
    </source>
</reference>